<dbReference type="PANTHER" id="PTHR33332">
    <property type="entry name" value="REVERSE TRANSCRIPTASE DOMAIN-CONTAINING PROTEIN"/>
    <property type="match status" value="1"/>
</dbReference>
<comment type="caution">
    <text evidence="1">The sequence shown here is derived from an EMBL/GenBank/DDBJ whole genome shotgun (WGS) entry which is preliminary data.</text>
</comment>
<organism evidence="1 2">
    <name type="scientific">Mycteria americana</name>
    <name type="common">Wood stork</name>
    <dbReference type="NCBI Taxonomy" id="33587"/>
    <lineage>
        <taxon>Eukaryota</taxon>
        <taxon>Metazoa</taxon>
        <taxon>Chordata</taxon>
        <taxon>Craniata</taxon>
        <taxon>Vertebrata</taxon>
        <taxon>Euteleostomi</taxon>
        <taxon>Archelosauria</taxon>
        <taxon>Archosauria</taxon>
        <taxon>Dinosauria</taxon>
        <taxon>Saurischia</taxon>
        <taxon>Theropoda</taxon>
        <taxon>Coelurosauria</taxon>
        <taxon>Aves</taxon>
        <taxon>Neognathae</taxon>
        <taxon>Neoaves</taxon>
        <taxon>Aequornithes</taxon>
        <taxon>Ciconiiformes</taxon>
        <taxon>Ciconiidae</taxon>
        <taxon>Mycteria</taxon>
    </lineage>
</organism>
<sequence>MKRISNGPGFGGVKRLSKSVEGLTTMSISHIFTLDLAVPVSSRRLAVVYVCGCPPLVDIRMTSLYQRLFDKINVFLQTDFEESQERFRCSDGLLKTGQCDCSLFICKARRQEATSELVKQEQLASAEGCVEADSVTKHGQGWKRPLRSWAVSKECTHILGCIKRSVASRLREGILSLDSALVRPHLQYCVQLWGPQHKKDMELVEWVQRRAMKIIRGLEHLSYEDRLRELGLFSLEKRRLWGDLIAAFQYLKGAYRKDGDRLFSKACCDRTRSNGFKLREGRFRLDLRNNFFTMRVAKQSQFPQLLPISLVLQTLHQLRCPSLDMLQHLNVSPVMRGPTLNTVFEVRPHQCRVQGHNHCPSPAGHAIPDTSQDAIGLLGHLGTLLAHIQAAVDQHPRVLFHQAAFQPLFPKPVALHGVVVTQVQDPALSLVKPHTTGFGPSMQPVQVPL</sequence>
<dbReference type="AlphaFoldDB" id="A0AAN7SDN8"/>
<keyword evidence="2" id="KW-1185">Reference proteome</keyword>
<name>A0AAN7SDN8_MYCAM</name>
<proteinExistence type="predicted"/>
<protein>
    <submittedName>
        <fullName evidence="1">Uncharacterized protein</fullName>
    </submittedName>
</protein>
<dbReference type="Proteomes" id="UP001333110">
    <property type="component" value="Unassembled WGS sequence"/>
</dbReference>
<reference evidence="1 2" key="1">
    <citation type="journal article" date="2023" name="J. Hered.">
        <title>Chromosome-level genome of the wood stork (Mycteria americana) provides insight into avian chromosome evolution.</title>
        <authorList>
            <person name="Flamio R. Jr."/>
            <person name="Ramstad K.M."/>
        </authorList>
    </citation>
    <scope>NUCLEOTIDE SEQUENCE [LARGE SCALE GENOMIC DNA]</scope>
    <source>
        <strain evidence="1">JAX WOST 10</strain>
    </source>
</reference>
<accession>A0AAN7SDN8</accession>
<evidence type="ECO:0000313" key="2">
    <source>
        <dbReference type="Proteomes" id="UP001333110"/>
    </source>
</evidence>
<gene>
    <name evidence="1" type="ORF">QYF61_021548</name>
</gene>
<evidence type="ECO:0000313" key="1">
    <source>
        <dbReference type="EMBL" id="KAK4824928.1"/>
    </source>
</evidence>
<dbReference type="EMBL" id="JAUNZN010000003">
    <property type="protein sequence ID" value="KAK4824928.1"/>
    <property type="molecule type" value="Genomic_DNA"/>
</dbReference>